<dbReference type="EMBL" id="BMAW01101535">
    <property type="protein sequence ID" value="GFS99870.1"/>
    <property type="molecule type" value="Genomic_DNA"/>
</dbReference>
<name>A0A8X6N8N5_NEPPI</name>
<dbReference type="Proteomes" id="UP000887013">
    <property type="component" value="Unassembled WGS sequence"/>
</dbReference>
<sequence>MTLIVQYANGQKRRVAIKEETLEGTLKRASRWPHGMNINEGGRDAGGRRKTMAARVLRFTWDAIAESWLDGSPADYAAHDLLQ</sequence>
<comment type="caution">
    <text evidence="1">The sequence shown here is derived from an EMBL/GenBank/DDBJ whole genome shotgun (WGS) entry which is preliminary data.</text>
</comment>
<reference evidence="1" key="1">
    <citation type="submission" date="2020-08" db="EMBL/GenBank/DDBJ databases">
        <title>Multicomponent nature underlies the extraordinary mechanical properties of spider dragline silk.</title>
        <authorList>
            <person name="Kono N."/>
            <person name="Nakamura H."/>
            <person name="Mori M."/>
            <person name="Yoshida Y."/>
            <person name="Ohtoshi R."/>
            <person name="Malay A.D."/>
            <person name="Moran D.A.P."/>
            <person name="Tomita M."/>
            <person name="Numata K."/>
            <person name="Arakawa K."/>
        </authorList>
    </citation>
    <scope>NUCLEOTIDE SEQUENCE</scope>
</reference>
<organism evidence="1 2">
    <name type="scientific">Nephila pilipes</name>
    <name type="common">Giant wood spider</name>
    <name type="synonym">Nephila maculata</name>
    <dbReference type="NCBI Taxonomy" id="299642"/>
    <lineage>
        <taxon>Eukaryota</taxon>
        <taxon>Metazoa</taxon>
        <taxon>Ecdysozoa</taxon>
        <taxon>Arthropoda</taxon>
        <taxon>Chelicerata</taxon>
        <taxon>Arachnida</taxon>
        <taxon>Araneae</taxon>
        <taxon>Araneomorphae</taxon>
        <taxon>Entelegynae</taxon>
        <taxon>Araneoidea</taxon>
        <taxon>Nephilidae</taxon>
        <taxon>Nephila</taxon>
    </lineage>
</organism>
<gene>
    <name evidence="1" type="ORF">NPIL_417801</name>
</gene>
<dbReference type="AlphaFoldDB" id="A0A8X6N8N5"/>
<protein>
    <submittedName>
        <fullName evidence="1">Uncharacterized protein</fullName>
    </submittedName>
</protein>
<evidence type="ECO:0000313" key="2">
    <source>
        <dbReference type="Proteomes" id="UP000887013"/>
    </source>
</evidence>
<evidence type="ECO:0000313" key="1">
    <source>
        <dbReference type="EMBL" id="GFS99870.1"/>
    </source>
</evidence>
<accession>A0A8X6N8N5</accession>
<keyword evidence="2" id="KW-1185">Reference proteome</keyword>
<proteinExistence type="predicted"/>